<dbReference type="PANTHER" id="PTHR21292">
    <property type="entry name" value="EXOCYST COMPLEX COMPONENT SEC6-RELATED"/>
    <property type="match status" value="1"/>
</dbReference>
<comment type="similarity">
    <text evidence="1">Belongs to the SEC6 family.</text>
</comment>
<evidence type="ECO:0000256" key="1">
    <source>
        <dbReference type="ARBA" id="ARBA00009447"/>
    </source>
</evidence>
<dbReference type="GO" id="GO:0051601">
    <property type="term" value="P:exocyst localization"/>
    <property type="evidence" value="ECO:0007669"/>
    <property type="project" value="TreeGrafter"/>
</dbReference>
<evidence type="ECO:0008006" key="6">
    <source>
        <dbReference type="Google" id="ProtNLM"/>
    </source>
</evidence>
<keyword evidence="3" id="KW-0268">Exocytosis</keyword>
<keyword evidence="2" id="KW-0813">Transport</keyword>
<evidence type="ECO:0000256" key="2">
    <source>
        <dbReference type="ARBA" id="ARBA00022448"/>
    </source>
</evidence>
<sequence length="578" mass="66560">MTKRAAGVSVLLATVPSGLKGDGFASLCSKSSDSQERKKPTEEEFLDCFRQNVADVIANAYKAEPELHHSLGGEITTSLCEDVFSLVSLQLEALQEYLNVSELSKTPKGTDMLLEGLRAIVDSLIKEQKTHRDKLLEDIESCCAAANDFIRMLEKTEEFLSDLQEEYAELAWNSSFDDDRDDEVPPVGLFHREISNLMTAYGHDAVYAVQYAHVFVLRTIKHSDIPKNLFSRDWEDVYTHNEVALSLIKTMEDFLYDFHNFLVDEMLYRKVVAVLIQAIVCFYVRCFIRKAERLRQKRPLSKLIKSKEQKFESGERALCRMMYDIDLFRNYFGQLVKQIPPLGKVVQDELSTLVVITECFALAITDPVTSQIEDLALVLHKRTGANANITRFLIMDIWMLGAPRERQPALDKKLRGMHDELMLMSLRMQWVPQRHKTKPALKGILLDETLKDVYDERLLQEQIPCGGSLVHNIKHQVKHQVVDRIRKPRPKRRTSSPPVPLEQVISYPRPLPNFSPYPNVDHDKFLENFHESFVEVLKLHNLKIFVTSSDELEPETRREVVNPLKEHRKASRSDHNRT</sequence>
<dbReference type="GO" id="GO:0000145">
    <property type="term" value="C:exocyst"/>
    <property type="evidence" value="ECO:0007669"/>
    <property type="project" value="InterPro"/>
</dbReference>
<evidence type="ECO:0000256" key="4">
    <source>
        <dbReference type="SAM" id="MobiDB-lite"/>
    </source>
</evidence>
<gene>
    <name evidence="5" type="ORF">GOCE00092_LOCUS5729</name>
</gene>
<proteinExistence type="inferred from homology"/>
<organism evidence="5">
    <name type="scientific">Grammatophora oceanica</name>
    <dbReference type="NCBI Taxonomy" id="210454"/>
    <lineage>
        <taxon>Eukaryota</taxon>
        <taxon>Sar</taxon>
        <taxon>Stramenopiles</taxon>
        <taxon>Ochrophyta</taxon>
        <taxon>Bacillariophyta</taxon>
        <taxon>Fragilariophyceae</taxon>
        <taxon>Fragilariophycidae</taxon>
        <taxon>Rhabdonematales</taxon>
        <taxon>Grammatophoraceae</taxon>
        <taxon>Grammatophora</taxon>
    </lineage>
</organism>
<dbReference type="InterPro" id="IPR042532">
    <property type="entry name" value="EXOC3/Sec6_C"/>
</dbReference>
<protein>
    <recommendedName>
        <fullName evidence="6">Exocyst complex component Sec6</fullName>
    </recommendedName>
</protein>
<dbReference type="InterPro" id="IPR010326">
    <property type="entry name" value="EXOC3/Sec6"/>
</dbReference>
<evidence type="ECO:0000256" key="3">
    <source>
        <dbReference type="ARBA" id="ARBA00022483"/>
    </source>
</evidence>
<reference evidence="5" key="1">
    <citation type="submission" date="2021-01" db="EMBL/GenBank/DDBJ databases">
        <authorList>
            <person name="Corre E."/>
            <person name="Pelletier E."/>
            <person name="Niang G."/>
            <person name="Scheremetjew M."/>
            <person name="Finn R."/>
            <person name="Kale V."/>
            <person name="Holt S."/>
            <person name="Cochrane G."/>
            <person name="Meng A."/>
            <person name="Brown T."/>
            <person name="Cohen L."/>
        </authorList>
    </citation>
    <scope>NUCLEOTIDE SEQUENCE</scope>
    <source>
        <strain evidence="5">CCMP 410</strain>
    </source>
</reference>
<dbReference type="EMBL" id="HBGK01011015">
    <property type="protein sequence ID" value="CAD9276820.1"/>
    <property type="molecule type" value="Transcribed_RNA"/>
</dbReference>
<dbReference type="GO" id="GO:0006887">
    <property type="term" value="P:exocytosis"/>
    <property type="evidence" value="ECO:0007669"/>
    <property type="project" value="UniProtKB-KW"/>
</dbReference>
<dbReference type="GO" id="GO:0000149">
    <property type="term" value="F:SNARE binding"/>
    <property type="evidence" value="ECO:0007669"/>
    <property type="project" value="TreeGrafter"/>
</dbReference>
<dbReference type="AlphaFoldDB" id="A0A7S1UUI6"/>
<dbReference type="PANTHER" id="PTHR21292:SF1">
    <property type="entry name" value="EXOCYST COMPLEX COMPONENT 3"/>
    <property type="match status" value="1"/>
</dbReference>
<feature type="region of interest" description="Disordered" evidence="4">
    <location>
        <begin position="555"/>
        <end position="578"/>
    </location>
</feature>
<name>A0A7S1UUI6_9STRA</name>
<evidence type="ECO:0000313" key="5">
    <source>
        <dbReference type="EMBL" id="CAD9276820.1"/>
    </source>
</evidence>
<accession>A0A7S1UUI6</accession>
<dbReference type="Gene3D" id="1.10.357.70">
    <property type="entry name" value="Exocyst complex component Sec6, C-terminal domain"/>
    <property type="match status" value="1"/>
</dbReference>